<dbReference type="PROSITE" id="PS00088">
    <property type="entry name" value="SOD_MN"/>
    <property type="match status" value="1"/>
</dbReference>
<dbReference type="SUPFAM" id="SSF54719">
    <property type="entry name" value="Fe,Mn superoxide dismutase (SOD), C-terminal domain"/>
    <property type="match status" value="1"/>
</dbReference>
<comment type="function">
    <text evidence="8">Destroys radicals which are normally produced within the cells and which are toxic to biological systems.</text>
</comment>
<dbReference type="PRINTS" id="PR01703">
    <property type="entry name" value="MNSODISMTASE"/>
</dbReference>
<dbReference type="InterPro" id="IPR019832">
    <property type="entry name" value="Mn/Fe_SOD_C"/>
</dbReference>
<dbReference type="FunFam" id="3.55.40.20:FF:000001">
    <property type="entry name" value="Superoxide dismutase"/>
    <property type="match status" value="1"/>
</dbReference>
<dbReference type="FunFam" id="1.10.287.990:FF:000002">
    <property type="entry name" value="Superoxide dismutase"/>
    <property type="match status" value="1"/>
</dbReference>
<protein>
    <recommendedName>
        <fullName evidence="8">Superoxide dismutase</fullName>
        <ecNumber evidence="8">1.15.1.1</ecNumber>
    </recommendedName>
</protein>
<dbReference type="Pfam" id="PF02777">
    <property type="entry name" value="Sod_Fe_C"/>
    <property type="match status" value="1"/>
</dbReference>
<keyword evidence="12" id="KW-1185">Reference proteome</keyword>
<dbReference type="Proteomes" id="UP000030170">
    <property type="component" value="Unassembled WGS sequence"/>
</dbReference>
<dbReference type="InterPro" id="IPR001189">
    <property type="entry name" value="Mn/Fe_SOD"/>
</dbReference>
<name>A0A098TK69_9CYAN</name>
<dbReference type="GO" id="GO:0004784">
    <property type="term" value="F:superoxide dismutase activity"/>
    <property type="evidence" value="ECO:0007669"/>
    <property type="project" value="UniProtKB-EC"/>
</dbReference>
<comment type="caution">
    <text evidence="11">The sequence shown here is derived from an EMBL/GenBank/DDBJ whole genome shotgun (WGS) entry which is preliminary data.</text>
</comment>
<evidence type="ECO:0000256" key="2">
    <source>
        <dbReference type="ARBA" id="ARBA00011738"/>
    </source>
</evidence>
<evidence type="ECO:0000313" key="12">
    <source>
        <dbReference type="Proteomes" id="UP000030170"/>
    </source>
</evidence>
<feature type="binding site" evidence="7">
    <location>
        <position position="162"/>
    </location>
    <ligand>
        <name>Mn(2+)</name>
        <dbReference type="ChEBI" id="CHEBI:29035"/>
    </ligand>
</feature>
<evidence type="ECO:0000313" key="11">
    <source>
        <dbReference type="EMBL" id="KGF72699.1"/>
    </source>
</evidence>
<evidence type="ECO:0000256" key="6">
    <source>
        <dbReference type="ARBA" id="ARBA00049204"/>
    </source>
</evidence>
<dbReference type="InterPro" id="IPR036314">
    <property type="entry name" value="SOD_C_sf"/>
</dbReference>
<evidence type="ECO:0000256" key="5">
    <source>
        <dbReference type="ARBA" id="ARBA00023004"/>
    </source>
</evidence>
<proteinExistence type="inferred from homology"/>
<evidence type="ECO:0000256" key="1">
    <source>
        <dbReference type="ARBA" id="ARBA00008714"/>
    </source>
</evidence>
<keyword evidence="5" id="KW-0408">Iron</keyword>
<evidence type="ECO:0000256" key="8">
    <source>
        <dbReference type="RuleBase" id="RU000414"/>
    </source>
</evidence>
<dbReference type="InterPro" id="IPR019833">
    <property type="entry name" value="Mn/Fe_SOD_BS"/>
</dbReference>
<evidence type="ECO:0000256" key="4">
    <source>
        <dbReference type="ARBA" id="ARBA00023002"/>
    </source>
</evidence>
<evidence type="ECO:0000259" key="9">
    <source>
        <dbReference type="Pfam" id="PF00081"/>
    </source>
</evidence>
<reference evidence="11 12" key="1">
    <citation type="journal article" date="2014" name="Mol. Ecol.">
        <title>Evolution of Synechococcus.</title>
        <authorList>
            <person name="Dvorak P."/>
            <person name="Casamatta D."/>
            <person name="Hasler P."/>
            <person name="Poulickova A."/>
            <person name="Ondrej V."/>
            <person name="Sanges R."/>
        </authorList>
    </citation>
    <scope>NUCLEOTIDE SEQUENCE [LARGE SCALE GENOMIC DNA]</scope>
    <source>
        <strain evidence="11 12">CAUP A 1101</strain>
    </source>
</reference>
<dbReference type="SUPFAM" id="SSF46609">
    <property type="entry name" value="Fe,Mn superoxide dismutase (SOD), N-terminal domain"/>
    <property type="match status" value="1"/>
</dbReference>
<evidence type="ECO:0000259" key="10">
    <source>
        <dbReference type="Pfam" id="PF02777"/>
    </source>
</evidence>
<dbReference type="RefSeq" id="WP_036533138.1">
    <property type="nucleotide sequence ID" value="NZ_JJML01000020.1"/>
</dbReference>
<comment type="similarity">
    <text evidence="1 8">Belongs to the iron/manganese superoxide dismutase family.</text>
</comment>
<dbReference type="EC" id="1.15.1.1" evidence="8"/>
<feature type="domain" description="Manganese/iron superoxide dismutase C-terminal" evidence="10">
    <location>
        <begin position="95"/>
        <end position="195"/>
    </location>
</feature>
<gene>
    <name evidence="11" type="ORF">DO97_06690</name>
</gene>
<comment type="catalytic activity">
    <reaction evidence="6 8">
        <text>2 superoxide + 2 H(+) = H2O2 + O2</text>
        <dbReference type="Rhea" id="RHEA:20696"/>
        <dbReference type="ChEBI" id="CHEBI:15378"/>
        <dbReference type="ChEBI" id="CHEBI:15379"/>
        <dbReference type="ChEBI" id="CHEBI:16240"/>
        <dbReference type="ChEBI" id="CHEBI:18421"/>
        <dbReference type="EC" id="1.15.1.1"/>
    </reaction>
</comment>
<feature type="binding site" evidence="7">
    <location>
        <position position="80"/>
    </location>
    <ligand>
        <name>Mn(2+)</name>
        <dbReference type="ChEBI" id="CHEBI:29035"/>
    </ligand>
</feature>
<dbReference type="STRING" id="1497020.DO97_06690"/>
<dbReference type="InterPro" id="IPR036324">
    <property type="entry name" value="Mn/Fe_SOD_N_sf"/>
</dbReference>
<dbReference type="EMBL" id="JJML01000020">
    <property type="protein sequence ID" value="KGF72699.1"/>
    <property type="molecule type" value="Genomic_DNA"/>
</dbReference>
<evidence type="ECO:0000256" key="7">
    <source>
        <dbReference type="PIRSR" id="PIRSR000349-1"/>
    </source>
</evidence>
<dbReference type="Pfam" id="PF00081">
    <property type="entry name" value="Sod_Fe_N"/>
    <property type="match status" value="1"/>
</dbReference>
<dbReference type="InterPro" id="IPR019831">
    <property type="entry name" value="Mn/Fe_SOD_N"/>
</dbReference>
<dbReference type="Gene3D" id="3.55.40.20">
    <property type="entry name" value="Iron/manganese superoxide dismutase, C-terminal domain"/>
    <property type="match status" value="1"/>
</dbReference>
<feature type="binding site" evidence="7">
    <location>
        <position position="166"/>
    </location>
    <ligand>
        <name>Mn(2+)</name>
        <dbReference type="ChEBI" id="CHEBI:29035"/>
    </ligand>
</feature>
<dbReference type="GO" id="GO:0005737">
    <property type="term" value="C:cytoplasm"/>
    <property type="evidence" value="ECO:0007669"/>
    <property type="project" value="UniProtKB-ARBA"/>
</dbReference>
<dbReference type="PIRSF" id="PIRSF000349">
    <property type="entry name" value="SODismutase"/>
    <property type="match status" value="1"/>
</dbReference>
<accession>A0A098TK69</accession>
<dbReference type="AlphaFoldDB" id="A0A098TK69"/>
<comment type="subunit">
    <text evidence="2">Homodimer.</text>
</comment>
<evidence type="ECO:0000256" key="3">
    <source>
        <dbReference type="ARBA" id="ARBA00022723"/>
    </source>
</evidence>
<keyword evidence="4 8" id="KW-0560">Oxidoreductase</keyword>
<dbReference type="PANTHER" id="PTHR42769:SF3">
    <property type="entry name" value="SUPEROXIDE DISMUTASE [FE] 2, CHLOROPLASTIC"/>
    <property type="match status" value="1"/>
</dbReference>
<dbReference type="OrthoDB" id="9803125at2"/>
<feature type="binding site" evidence="7">
    <location>
        <position position="28"/>
    </location>
    <ligand>
        <name>Mn(2+)</name>
        <dbReference type="ChEBI" id="CHEBI:29035"/>
    </ligand>
</feature>
<organism evidence="11 12">
    <name type="scientific">Neosynechococcus sphagnicola sy1</name>
    <dbReference type="NCBI Taxonomy" id="1497020"/>
    <lineage>
        <taxon>Bacteria</taxon>
        <taxon>Bacillati</taxon>
        <taxon>Cyanobacteriota</taxon>
        <taxon>Cyanophyceae</taxon>
        <taxon>Neosynechococcales</taxon>
        <taxon>Neosynechococcaceae</taxon>
        <taxon>Neosynechococcus</taxon>
    </lineage>
</organism>
<dbReference type="Gene3D" id="1.10.287.990">
    <property type="entry name" value="Fe,Mn superoxide dismutase (SOD) domain"/>
    <property type="match status" value="1"/>
</dbReference>
<keyword evidence="3 7" id="KW-0479">Metal-binding</keyword>
<dbReference type="GO" id="GO:0046872">
    <property type="term" value="F:metal ion binding"/>
    <property type="evidence" value="ECO:0007669"/>
    <property type="project" value="UniProtKB-KW"/>
</dbReference>
<feature type="domain" description="Manganese/iron superoxide dismutase N-terminal" evidence="9">
    <location>
        <begin position="3"/>
        <end position="88"/>
    </location>
</feature>
<dbReference type="PANTHER" id="PTHR42769">
    <property type="entry name" value="SUPEROXIDE DISMUTASE"/>
    <property type="match status" value="1"/>
</dbReference>
<sequence length="200" mass="22367">MAFTQPPLPYDFGALEPYNMSGRTFEFHYGKHHAAYVNNLNNLVKDTELADKTLEAVIQISFKDAAKVGIFNNAAQVWNHSFFWNCMKPGGGGTPTGALAEQITDSFGSFEKFTTEFKAAATTQFGSGWAWLVKEGDTLKVTKTPNAENPLAHGQTALLTLDVWEHAYYLDYQNRRPDFIQNFLDSLVNWEFVAQQLAAA</sequence>